<evidence type="ECO:0000256" key="1">
    <source>
        <dbReference type="ARBA" id="ARBA00022679"/>
    </source>
</evidence>
<evidence type="ECO:0000256" key="2">
    <source>
        <dbReference type="SAM" id="Phobius"/>
    </source>
</evidence>
<evidence type="ECO:0000313" key="3">
    <source>
        <dbReference type="EMBL" id="KAF0756362.1"/>
    </source>
</evidence>
<reference evidence="3 4" key="1">
    <citation type="submission" date="2019-08" db="EMBL/GenBank/DDBJ databases">
        <title>Whole genome of Aphis craccivora.</title>
        <authorList>
            <person name="Voronova N.V."/>
            <person name="Shulinski R.S."/>
            <person name="Bandarenka Y.V."/>
            <person name="Zhorov D.G."/>
            <person name="Warner D."/>
        </authorList>
    </citation>
    <scope>NUCLEOTIDE SEQUENCE [LARGE SCALE GENOMIC DNA]</scope>
    <source>
        <strain evidence="3">180601</strain>
        <tissue evidence="3">Whole Body</tissue>
    </source>
</reference>
<evidence type="ECO:0000313" key="4">
    <source>
        <dbReference type="Proteomes" id="UP000478052"/>
    </source>
</evidence>
<sequence length="100" mass="11518">MLFISIICQYINGTFYFSYKNNAQRASNIFVDLPVSAMDTAVHSVEYLIRNGVNHTLPVSTSLNWYQYFVIDIVVFISVIIALTTFGLYKSIEYFKKIIT</sequence>
<dbReference type="GO" id="GO:0008194">
    <property type="term" value="F:UDP-glycosyltransferase activity"/>
    <property type="evidence" value="ECO:0007669"/>
    <property type="project" value="InterPro"/>
</dbReference>
<dbReference type="OrthoDB" id="5835829at2759"/>
<proteinExistence type="predicted"/>
<gene>
    <name evidence="3" type="ORF">FWK35_00009444</name>
</gene>
<dbReference type="Proteomes" id="UP000478052">
    <property type="component" value="Unassembled WGS sequence"/>
</dbReference>
<comment type="caution">
    <text evidence="3">The sequence shown here is derived from an EMBL/GenBank/DDBJ whole genome shotgun (WGS) entry which is preliminary data.</text>
</comment>
<keyword evidence="2" id="KW-0472">Membrane</keyword>
<dbReference type="EMBL" id="VUJU01003876">
    <property type="protein sequence ID" value="KAF0756362.1"/>
    <property type="molecule type" value="Genomic_DNA"/>
</dbReference>
<dbReference type="AlphaFoldDB" id="A0A6G0YI20"/>
<keyword evidence="2" id="KW-1133">Transmembrane helix</keyword>
<accession>A0A6G0YI20</accession>
<name>A0A6G0YI20_APHCR</name>
<dbReference type="InterPro" id="IPR002213">
    <property type="entry name" value="UDP_glucos_trans"/>
</dbReference>
<feature type="transmembrane region" description="Helical" evidence="2">
    <location>
        <begin position="65"/>
        <end position="89"/>
    </location>
</feature>
<organism evidence="3 4">
    <name type="scientific">Aphis craccivora</name>
    <name type="common">Cowpea aphid</name>
    <dbReference type="NCBI Taxonomy" id="307492"/>
    <lineage>
        <taxon>Eukaryota</taxon>
        <taxon>Metazoa</taxon>
        <taxon>Ecdysozoa</taxon>
        <taxon>Arthropoda</taxon>
        <taxon>Hexapoda</taxon>
        <taxon>Insecta</taxon>
        <taxon>Pterygota</taxon>
        <taxon>Neoptera</taxon>
        <taxon>Paraneoptera</taxon>
        <taxon>Hemiptera</taxon>
        <taxon>Sternorrhyncha</taxon>
        <taxon>Aphidomorpha</taxon>
        <taxon>Aphidoidea</taxon>
        <taxon>Aphididae</taxon>
        <taxon>Aphidini</taxon>
        <taxon>Aphis</taxon>
        <taxon>Aphis</taxon>
    </lineage>
</organism>
<keyword evidence="1 3" id="KW-0808">Transferase</keyword>
<protein>
    <submittedName>
        <fullName evidence="3">UDP-glucuronosyltransferase 1-5-like</fullName>
    </submittedName>
</protein>
<keyword evidence="4" id="KW-1185">Reference proteome</keyword>
<dbReference type="Pfam" id="PF00201">
    <property type="entry name" value="UDPGT"/>
    <property type="match status" value="1"/>
</dbReference>
<keyword evidence="2" id="KW-0812">Transmembrane</keyword>